<dbReference type="FunFam" id="3.10.20.90:FF:000222">
    <property type="entry name" value="Polyubiquitin 5"/>
    <property type="match status" value="1"/>
</dbReference>
<dbReference type="OrthoDB" id="428577at2759"/>
<dbReference type="AlphaFoldDB" id="A0A9N8DJP1"/>
<dbReference type="InterPro" id="IPR029071">
    <property type="entry name" value="Ubiquitin-like_domsf"/>
</dbReference>
<feature type="compositionally biased region" description="Basic residues" evidence="1">
    <location>
        <begin position="523"/>
        <end position="534"/>
    </location>
</feature>
<dbReference type="InterPro" id="IPR050158">
    <property type="entry name" value="Ubiquitin_ubiquitin-like"/>
</dbReference>
<dbReference type="SUPFAM" id="SSF54236">
    <property type="entry name" value="Ubiquitin-like"/>
    <property type="match status" value="1"/>
</dbReference>
<reference evidence="3" key="1">
    <citation type="submission" date="2020-06" db="EMBL/GenBank/DDBJ databases">
        <authorList>
            <consortium name="Plant Systems Biology data submission"/>
        </authorList>
    </citation>
    <scope>NUCLEOTIDE SEQUENCE</scope>
    <source>
        <strain evidence="3">D6</strain>
    </source>
</reference>
<feature type="region of interest" description="Disordered" evidence="1">
    <location>
        <begin position="1"/>
        <end position="29"/>
    </location>
</feature>
<dbReference type="SMART" id="SM00213">
    <property type="entry name" value="UBQ"/>
    <property type="match status" value="1"/>
</dbReference>
<feature type="compositionally biased region" description="Acidic residues" evidence="1">
    <location>
        <begin position="503"/>
        <end position="516"/>
    </location>
</feature>
<proteinExistence type="predicted"/>
<feature type="compositionally biased region" description="Basic residues" evidence="1">
    <location>
        <begin position="547"/>
        <end position="558"/>
    </location>
</feature>
<dbReference type="EMBL" id="CAICTM010000158">
    <property type="protein sequence ID" value="CAB9503205.1"/>
    <property type="molecule type" value="Genomic_DNA"/>
</dbReference>
<dbReference type="PANTHER" id="PTHR10666">
    <property type="entry name" value="UBIQUITIN"/>
    <property type="match status" value="1"/>
</dbReference>
<dbReference type="Gene3D" id="3.10.20.90">
    <property type="entry name" value="Phosphatidylinositol 3-kinase Catalytic Subunit, Chain A, domain 1"/>
    <property type="match status" value="1"/>
</dbReference>
<gene>
    <name evidence="3" type="ORF">SEMRO_159_G071730.1</name>
</gene>
<evidence type="ECO:0000259" key="2">
    <source>
        <dbReference type="PROSITE" id="PS50053"/>
    </source>
</evidence>
<feature type="domain" description="Ubiquitin-like" evidence="2">
    <location>
        <begin position="306"/>
        <end position="381"/>
    </location>
</feature>
<evidence type="ECO:0000313" key="3">
    <source>
        <dbReference type="EMBL" id="CAB9503205.1"/>
    </source>
</evidence>
<accession>A0A9N8DJP1</accession>
<dbReference type="InterPro" id="IPR000626">
    <property type="entry name" value="Ubiquitin-like_dom"/>
</dbReference>
<evidence type="ECO:0000256" key="1">
    <source>
        <dbReference type="SAM" id="MobiDB-lite"/>
    </source>
</evidence>
<name>A0A9N8DJP1_9STRA</name>
<dbReference type="Pfam" id="PF00240">
    <property type="entry name" value="ubiquitin"/>
    <property type="match status" value="1"/>
</dbReference>
<feature type="region of interest" description="Disordered" evidence="1">
    <location>
        <begin position="489"/>
        <end position="558"/>
    </location>
</feature>
<dbReference type="Proteomes" id="UP001153069">
    <property type="component" value="Unassembled WGS sequence"/>
</dbReference>
<feature type="compositionally biased region" description="Acidic residues" evidence="1">
    <location>
        <begin position="450"/>
        <end position="460"/>
    </location>
</feature>
<organism evidence="3 4">
    <name type="scientific">Seminavis robusta</name>
    <dbReference type="NCBI Taxonomy" id="568900"/>
    <lineage>
        <taxon>Eukaryota</taxon>
        <taxon>Sar</taxon>
        <taxon>Stramenopiles</taxon>
        <taxon>Ochrophyta</taxon>
        <taxon>Bacillariophyta</taxon>
        <taxon>Bacillariophyceae</taxon>
        <taxon>Bacillariophycidae</taxon>
        <taxon>Naviculales</taxon>
        <taxon>Naviculaceae</taxon>
        <taxon>Seminavis</taxon>
    </lineage>
</organism>
<dbReference type="PROSITE" id="PS50053">
    <property type="entry name" value="UBIQUITIN_2"/>
    <property type="match status" value="1"/>
</dbReference>
<comment type="caution">
    <text evidence="3">The sequence shown here is derived from an EMBL/GenBank/DDBJ whole genome shotgun (WGS) entry which is preliminary data.</text>
</comment>
<feature type="region of interest" description="Disordered" evidence="1">
    <location>
        <begin position="443"/>
        <end position="476"/>
    </location>
</feature>
<dbReference type="InterPro" id="IPR019956">
    <property type="entry name" value="Ubiquitin_dom"/>
</dbReference>
<feature type="compositionally biased region" description="Basic and acidic residues" evidence="1">
    <location>
        <begin position="535"/>
        <end position="546"/>
    </location>
</feature>
<keyword evidence="4" id="KW-1185">Reference proteome</keyword>
<evidence type="ECO:0000313" key="4">
    <source>
        <dbReference type="Proteomes" id="UP001153069"/>
    </source>
</evidence>
<protein>
    <submittedName>
        <fullName evidence="3">Polyubiquitin</fullName>
    </submittedName>
</protein>
<dbReference type="PRINTS" id="PR00348">
    <property type="entry name" value="UBIQUITIN"/>
</dbReference>
<sequence length="558" mass="63546">METREQPPQEIKVSIVKPREAASDKRHGKQSSHVSFLKFSFPVTKGLTLCHLLRKTRRQMHNNLYTKQILGPSKNLCLFKPSRFLQQTLPITTEHVGEEGAFELAGIQKNDTIMLLRNMENNDNDLGMFTLARLKGERDRENAAETHPDKRTIEYVSRPLTPYNILRGIDLVTCPAILAVRLEASNDQTIVFVLMGQMDAYKEYTGEKNQENTTTGDEEGDQPNQGEIIVPLGDDYLLTLVSAMKESCPNLWEEENKGTLELRSSNGDCFHIRRDDDGWKEKCKGVNLSDINLSGPVLTCTLPKGFPLYIKTLVGKTFTLRVHSSYTVGNIKTKIKEVEWVPEDQQRLYFAGKVLDDGRTLSDYNIQPNSTVHLVLRLRGGMFHDSSGRNDFEELEGAADPFPVRFLLPNTSKRTVIYVKPSCTTEKLLRVLARRYKHLLLPPGSNVNFGEEEQEEEENPEVLFSVPTSSQKKPPLGRCASLLADLRAAGPVVPPQGGNASSDDADENDDDDDTESIPEMMKKRQQRERMKKRKEMHERSFRERMKKEKKKSKKKRRR</sequence>